<sequence length="121" mass="13538">MLILFKVLVVLVALEFLYIMYLETFSTTSDKTAQTFKMTVQELQNKNVQTLFKNQGIYNGLIALGLLCGLFFVQNGLLLVRFLLVYIILVAAYGAYSSDKSILLKQGGLAIIAFIVSLFLK</sequence>
<evidence type="ECO:0000256" key="1">
    <source>
        <dbReference type="SAM" id="Phobius"/>
    </source>
</evidence>
<evidence type="ECO:0000313" key="5">
    <source>
        <dbReference type="Proteomes" id="UP000588071"/>
    </source>
</evidence>
<evidence type="ECO:0000313" key="2">
    <source>
        <dbReference type="EMBL" id="MDT2797705.1"/>
    </source>
</evidence>
<dbReference type="Pfam" id="PF06993">
    <property type="entry name" value="DUF1304"/>
    <property type="match status" value="1"/>
</dbReference>
<feature type="transmembrane region" description="Helical" evidence="1">
    <location>
        <begin position="5"/>
        <end position="22"/>
    </location>
</feature>
<keyword evidence="1" id="KW-0472">Membrane</keyword>
<dbReference type="Proteomes" id="UP000588071">
    <property type="component" value="Unassembled WGS sequence"/>
</dbReference>
<reference evidence="4 5" key="1">
    <citation type="submission" date="2020-04" db="EMBL/GenBank/DDBJ databases">
        <authorList>
            <person name="Hitch T.C.A."/>
            <person name="Wylensek D."/>
            <person name="Clavel T."/>
        </authorList>
    </citation>
    <scope>NUCLEOTIDE SEQUENCE [LARGE SCALE GENOMIC DNA]</scope>
    <source>
        <strain evidence="4 5">WCA-380-WT-3C</strain>
    </source>
</reference>
<accession>A0A0H2Q0B7</accession>
<feature type="transmembrane region" description="Helical" evidence="1">
    <location>
        <begin position="78"/>
        <end position="96"/>
    </location>
</feature>
<name>A0A0H2Q0B7_9ENTE</name>
<dbReference type="PANTHER" id="PTHR38446:SF1">
    <property type="entry name" value="BLL0914 PROTEIN"/>
    <property type="match status" value="1"/>
</dbReference>
<dbReference type="EMBL" id="JAXOGL010000033">
    <property type="protein sequence ID" value="MDZ5598847.1"/>
    <property type="molecule type" value="Genomic_DNA"/>
</dbReference>
<dbReference type="GeneID" id="60870795"/>
<dbReference type="EMBL" id="JARQBI010000037">
    <property type="protein sequence ID" value="MDT2797705.1"/>
    <property type="molecule type" value="Genomic_DNA"/>
</dbReference>
<dbReference type="Proteomes" id="UP001255696">
    <property type="component" value="Unassembled WGS sequence"/>
</dbReference>
<dbReference type="EMBL" id="JABAFV010000024">
    <property type="protein sequence ID" value="NME50644.1"/>
    <property type="molecule type" value="Genomic_DNA"/>
</dbReference>
<keyword evidence="1" id="KW-1133">Transmembrane helix</keyword>
<gene>
    <name evidence="4" type="ORF">HF857_10560</name>
    <name evidence="2" type="ORF">P7H47_10695</name>
    <name evidence="3" type="ORF">U1294_11650</name>
</gene>
<proteinExistence type="predicted"/>
<dbReference type="RefSeq" id="WP_016251343.1">
    <property type="nucleotide sequence ID" value="NZ_AP035890.1"/>
</dbReference>
<dbReference type="Proteomes" id="UP001290582">
    <property type="component" value="Unassembled WGS sequence"/>
</dbReference>
<reference evidence="2" key="2">
    <citation type="submission" date="2023-03" db="EMBL/GenBank/DDBJ databases">
        <authorList>
            <person name="Shen W."/>
            <person name="Cai J."/>
        </authorList>
    </citation>
    <scope>NUCLEOTIDE SEQUENCE</scope>
    <source>
        <strain evidence="2">B245-2</strain>
    </source>
</reference>
<dbReference type="InterPro" id="IPR009732">
    <property type="entry name" value="DUF1304"/>
</dbReference>
<reference evidence="3" key="3">
    <citation type="submission" date="2023-12" db="EMBL/GenBank/DDBJ databases">
        <title>Molecular genomic analyses of Enterococcus cecorum from sepsis oubreaks in broilers.</title>
        <authorList>
            <person name="Rhoads D."/>
            <person name="Alrubaye A."/>
        </authorList>
    </citation>
    <scope>NUCLEOTIDE SEQUENCE</scope>
    <source>
        <strain evidence="3">1755</strain>
    </source>
</reference>
<feature type="transmembrane region" description="Helical" evidence="1">
    <location>
        <begin position="102"/>
        <end position="120"/>
    </location>
</feature>
<evidence type="ECO:0000313" key="4">
    <source>
        <dbReference type="EMBL" id="NME50644.1"/>
    </source>
</evidence>
<protein>
    <submittedName>
        <fullName evidence="4">DUF1304 domain-containing protein</fullName>
    </submittedName>
</protein>
<evidence type="ECO:0000313" key="3">
    <source>
        <dbReference type="EMBL" id="MDZ5598847.1"/>
    </source>
</evidence>
<keyword evidence="1" id="KW-0812">Transmembrane</keyword>
<comment type="caution">
    <text evidence="4">The sequence shown here is derived from an EMBL/GenBank/DDBJ whole genome shotgun (WGS) entry which is preliminary data.</text>
</comment>
<dbReference type="AlphaFoldDB" id="A0A0H2Q0B7"/>
<feature type="transmembrane region" description="Helical" evidence="1">
    <location>
        <begin position="56"/>
        <end position="73"/>
    </location>
</feature>
<dbReference type="PANTHER" id="PTHR38446">
    <property type="entry name" value="BLL0914 PROTEIN"/>
    <property type="match status" value="1"/>
</dbReference>
<organism evidence="4 5">
    <name type="scientific">Enterococcus cecorum</name>
    <dbReference type="NCBI Taxonomy" id="44008"/>
    <lineage>
        <taxon>Bacteria</taxon>
        <taxon>Bacillati</taxon>
        <taxon>Bacillota</taxon>
        <taxon>Bacilli</taxon>
        <taxon>Lactobacillales</taxon>
        <taxon>Enterococcaceae</taxon>
        <taxon>Enterococcus</taxon>
    </lineage>
</organism>